<comment type="similarity">
    <text evidence="1 11">Belongs to the glycosyl hydrolase 1 family.</text>
</comment>
<evidence type="ECO:0000256" key="5">
    <source>
        <dbReference type="ARBA" id="ARBA00023277"/>
    </source>
</evidence>
<feature type="binding site" evidence="9">
    <location>
        <position position="301"/>
    </location>
    <ligand>
        <name>substrate</name>
    </ligand>
</feature>
<dbReference type="EC" id="3.2.1.21" evidence="2 11"/>
<dbReference type="InterPro" id="IPR001360">
    <property type="entry name" value="Glyco_hydro_1"/>
</dbReference>
<evidence type="ECO:0000256" key="11">
    <source>
        <dbReference type="RuleBase" id="RU361175"/>
    </source>
</evidence>
<evidence type="ECO:0000313" key="12">
    <source>
        <dbReference type="EMBL" id="GHB98319.1"/>
    </source>
</evidence>
<dbReference type="GO" id="GO:0008422">
    <property type="term" value="F:beta-glucosidase activity"/>
    <property type="evidence" value="ECO:0007669"/>
    <property type="project" value="UniProtKB-EC"/>
</dbReference>
<name>A0A8J3GD34_9BACT</name>
<dbReference type="Proteomes" id="UP000642829">
    <property type="component" value="Unassembled WGS sequence"/>
</dbReference>
<feature type="binding site" evidence="9">
    <location>
        <position position="125"/>
    </location>
    <ligand>
        <name>substrate</name>
    </ligand>
</feature>
<comment type="caution">
    <text evidence="12">The sequence shown here is derived from an EMBL/GenBank/DDBJ whole genome shotgun (WGS) entry which is preliminary data.</text>
</comment>
<dbReference type="InterPro" id="IPR018120">
    <property type="entry name" value="Glyco_hydro_1_AS"/>
</dbReference>
<evidence type="ECO:0000256" key="6">
    <source>
        <dbReference type="ARBA" id="ARBA00023295"/>
    </source>
</evidence>
<keyword evidence="4" id="KW-0136">Cellulose degradation</keyword>
<proteinExistence type="inferred from homology"/>
<evidence type="ECO:0000256" key="8">
    <source>
        <dbReference type="PIRSR" id="PIRSR617736-1"/>
    </source>
</evidence>
<protein>
    <recommendedName>
        <fullName evidence="2 11">Beta-glucosidase</fullName>
        <ecNumber evidence="2 11">3.2.1.21</ecNumber>
    </recommendedName>
</protein>
<organism evidence="12 13">
    <name type="scientific">Cerasicoccus arenae</name>
    <dbReference type="NCBI Taxonomy" id="424488"/>
    <lineage>
        <taxon>Bacteria</taxon>
        <taxon>Pseudomonadati</taxon>
        <taxon>Verrucomicrobiota</taxon>
        <taxon>Opitutia</taxon>
        <taxon>Puniceicoccales</taxon>
        <taxon>Cerasicoccaceae</taxon>
        <taxon>Cerasicoccus</taxon>
    </lineage>
</organism>
<keyword evidence="3 11" id="KW-0378">Hydrolase</keyword>
<dbReference type="PROSITE" id="PS00572">
    <property type="entry name" value="GLYCOSYL_HYDROL_F1_1"/>
    <property type="match status" value="1"/>
</dbReference>
<dbReference type="AlphaFoldDB" id="A0A8J3GD34"/>
<dbReference type="GO" id="GO:0005829">
    <property type="term" value="C:cytosol"/>
    <property type="evidence" value="ECO:0007669"/>
    <property type="project" value="TreeGrafter"/>
</dbReference>
<comment type="catalytic activity">
    <reaction evidence="11">
        <text>Hydrolysis of terminal, non-reducing beta-D-glucosyl residues with release of beta-D-glucose.</text>
        <dbReference type="EC" id="3.2.1.21"/>
    </reaction>
</comment>
<dbReference type="FunFam" id="3.20.20.80:FF:000004">
    <property type="entry name" value="Beta-glucosidase 6-phospho-beta-glucosidase"/>
    <property type="match status" value="1"/>
</dbReference>
<dbReference type="PANTHER" id="PTHR10353:SF36">
    <property type="entry name" value="LP05116P"/>
    <property type="match status" value="1"/>
</dbReference>
<dbReference type="Pfam" id="PF00232">
    <property type="entry name" value="Glyco_hydro_1"/>
    <property type="match status" value="1"/>
</dbReference>
<dbReference type="PRINTS" id="PR00131">
    <property type="entry name" value="GLHYDRLASE1"/>
</dbReference>
<evidence type="ECO:0000256" key="9">
    <source>
        <dbReference type="PIRSR" id="PIRSR617736-2"/>
    </source>
</evidence>
<evidence type="ECO:0000256" key="4">
    <source>
        <dbReference type="ARBA" id="ARBA00023001"/>
    </source>
</evidence>
<gene>
    <name evidence="12" type="primary">bgl</name>
    <name evidence="12" type="ORF">GCM10007047_12980</name>
</gene>
<keyword evidence="13" id="KW-1185">Reference proteome</keyword>
<keyword evidence="5" id="KW-0119">Carbohydrate metabolism</keyword>
<feature type="active site" description="Nucleophile" evidence="8 10">
    <location>
        <position position="358"/>
    </location>
</feature>
<evidence type="ECO:0000256" key="2">
    <source>
        <dbReference type="ARBA" id="ARBA00012744"/>
    </source>
</evidence>
<reference evidence="12" key="1">
    <citation type="journal article" date="2014" name="Int. J. Syst. Evol. Microbiol.">
        <title>Complete genome sequence of Corynebacterium casei LMG S-19264T (=DSM 44701T), isolated from a smear-ripened cheese.</title>
        <authorList>
            <consortium name="US DOE Joint Genome Institute (JGI-PGF)"/>
            <person name="Walter F."/>
            <person name="Albersmeier A."/>
            <person name="Kalinowski J."/>
            <person name="Ruckert C."/>
        </authorList>
    </citation>
    <scope>NUCLEOTIDE SEQUENCE</scope>
    <source>
        <strain evidence="12">KCTC 12870</strain>
    </source>
</reference>
<dbReference type="Gene3D" id="3.20.20.80">
    <property type="entry name" value="Glycosidases"/>
    <property type="match status" value="1"/>
</dbReference>
<dbReference type="InterPro" id="IPR017853">
    <property type="entry name" value="GH"/>
</dbReference>
<dbReference type="SUPFAM" id="SSF51445">
    <property type="entry name" value="(Trans)glycosidases"/>
    <property type="match status" value="1"/>
</dbReference>
<evidence type="ECO:0000256" key="10">
    <source>
        <dbReference type="PROSITE-ProRule" id="PRU10055"/>
    </source>
</evidence>
<dbReference type="NCBIfam" id="TIGR03356">
    <property type="entry name" value="BGL"/>
    <property type="match status" value="1"/>
</dbReference>
<evidence type="ECO:0000256" key="1">
    <source>
        <dbReference type="ARBA" id="ARBA00010838"/>
    </source>
</evidence>
<evidence type="ECO:0000256" key="7">
    <source>
        <dbReference type="ARBA" id="ARBA00023326"/>
    </source>
</evidence>
<evidence type="ECO:0000313" key="13">
    <source>
        <dbReference type="Proteomes" id="UP000642829"/>
    </source>
</evidence>
<keyword evidence="6 11" id="KW-0326">Glycosidase</keyword>
<reference evidence="12" key="2">
    <citation type="submission" date="2020-09" db="EMBL/GenBank/DDBJ databases">
        <authorList>
            <person name="Sun Q."/>
            <person name="Kim S."/>
        </authorList>
    </citation>
    <scope>NUCLEOTIDE SEQUENCE</scope>
    <source>
        <strain evidence="12">KCTC 12870</strain>
    </source>
</reference>
<dbReference type="InterPro" id="IPR017736">
    <property type="entry name" value="Glyco_hydro_1_beta-glucosidase"/>
</dbReference>
<sequence>MSINTKPLTFPKNFIWGYAAAAAQIEGAAFTDGKGWSIWDTFAREPGKVHNGDTLDVACNHYKLFKKDFALMAKLGAKNYRLSISWPRIYPNGTGEINQKGVDFYNRLIDACIDAGITPWVTMFHWDLPQQLETDFGGWRDRRTADAFATYADTIVQAYGDRVKNWITLNEIVCFTRLGYGNGQKAPGLKLSDQVVNQTFHTALLAHGHGIRAVREFGGKGARVGLTDNSEIYIPLTETPADIEAAKQAFVTANARVLEPIYRGKYSSEYLREAGSDAPVFEPGDLEHISRPTDFLGMNVYNGQFVRAGKRGRPEVLPYPPSFPTADAAWLRHTPQALYWGPRSVAEIYGVKAVYITENGAGYFDEPEENGEVLDLHRRDYVRNYLCELHRSIRDGVPVKGYFLWSFMDNYEWEDGYRCRFGVVYTDYATQKRTPKASAHWYTEVMKQNAIV</sequence>
<dbReference type="RefSeq" id="WP_189513144.1">
    <property type="nucleotide sequence ID" value="NZ_BMXG01000006.1"/>
</dbReference>
<feature type="binding site" evidence="9">
    <location>
        <position position="170"/>
    </location>
    <ligand>
        <name>substrate</name>
    </ligand>
</feature>
<evidence type="ECO:0000256" key="3">
    <source>
        <dbReference type="ARBA" id="ARBA00022801"/>
    </source>
</evidence>
<feature type="binding site" evidence="9">
    <location>
        <position position="24"/>
    </location>
    <ligand>
        <name>substrate</name>
    </ligand>
</feature>
<feature type="active site" description="Proton donor" evidence="8">
    <location>
        <position position="171"/>
    </location>
</feature>
<accession>A0A8J3GD34</accession>
<dbReference type="GO" id="GO:0030245">
    <property type="term" value="P:cellulose catabolic process"/>
    <property type="evidence" value="ECO:0007669"/>
    <property type="project" value="UniProtKB-KW"/>
</dbReference>
<feature type="binding site" evidence="9">
    <location>
        <begin position="412"/>
        <end position="413"/>
    </location>
    <ligand>
        <name>substrate</name>
    </ligand>
</feature>
<keyword evidence="7" id="KW-0624">Polysaccharide degradation</keyword>
<dbReference type="EMBL" id="BMXG01000006">
    <property type="protein sequence ID" value="GHB98319.1"/>
    <property type="molecule type" value="Genomic_DNA"/>
</dbReference>
<feature type="binding site" evidence="9">
    <location>
        <position position="405"/>
    </location>
    <ligand>
        <name>substrate</name>
    </ligand>
</feature>
<dbReference type="PANTHER" id="PTHR10353">
    <property type="entry name" value="GLYCOSYL HYDROLASE"/>
    <property type="match status" value="1"/>
</dbReference>